<comment type="caution">
    <text evidence="2">The sequence shown here is derived from an EMBL/GenBank/DDBJ whole genome shotgun (WGS) entry which is preliminary data.</text>
</comment>
<dbReference type="PRINTS" id="PR00095">
    <property type="entry name" value="ANTSNTHASEI"/>
</dbReference>
<organism evidence="2 3">
    <name type="scientific">Bacteroides fragilis str. 3976T8</name>
    <dbReference type="NCBI Taxonomy" id="1339314"/>
    <lineage>
        <taxon>Bacteria</taxon>
        <taxon>Pseudomonadati</taxon>
        <taxon>Bacteroidota</taxon>
        <taxon>Bacteroidia</taxon>
        <taxon>Bacteroidales</taxon>
        <taxon>Bacteroidaceae</taxon>
        <taxon>Bacteroides</taxon>
    </lineage>
</organism>
<accession>A0A016AW14</accession>
<dbReference type="SUPFAM" id="SSF56322">
    <property type="entry name" value="ADC synthase"/>
    <property type="match status" value="1"/>
</dbReference>
<dbReference type="PANTHER" id="PTHR11236">
    <property type="entry name" value="AMINOBENZOATE/ANTHRANILATE SYNTHASE"/>
    <property type="match status" value="1"/>
</dbReference>
<reference evidence="2 3" key="1">
    <citation type="submission" date="2014-02" db="EMBL/GenBank/DDBJ databases">
        <authorList>
            <person name="Sears C."/>
            <person name="Carroll K."/>
            <person name="Sack B.R."/>
            <person name="Qadri F."/>
            <person name="Myers L.L."/>
            <person name="Chung G.-T."/>
            <person name="Escheverria P."/>
            <person name="Fraser C.M."/>
            <person name="Sadzewicz L."/>
            <person name="Shefchek K.A."/>
            <person name="Tallon L."/>
            <person name="Das S.P."/>
            <person name="Daugherty S."/>
            <person name="Mongodin E.F."/>
        </authorList>
    </citation>
    <scope>NUCLEOTIDE SEQUENCE [LARGE SCALE GENOMIC DNA]</scope>
    <source>
        <strain evidence="2 3">3976T8</strain>
    </source>
</reference>
<feature type="domain" description="Chorismate-utilising enzyme C-terminal" evidence="1">
    <location>
        <begin position="78"/>
        <end position="321"/>
    </location>
</feature>
<dbReference type="Proteomes" id="UP000020938">
    <property type="component" value="Unassembled WGS sequence"/>
</dbReference>
<name>A0A016AW14_BACFG</name>
<sequence>MQFYSRNEAINRINKLAGAGKAFLFIIDYKQECSFIEKVDDIDSSELLYNLNGFTNCTSVVAPLRYPIIWQPQPISLSQYKRSFDIIRKNILSGNSFLTNLTCMTLVNTNLGLKDIFYHSRALYKLWLKETFVVFSPEIFIRIENGRISSYPMKGTIDATLPSATRLLMEDEKEAAEHATIVDLIRNDLSIVADNVSVTRYRYVDTLYTNHGPILQTSSEISGVLPKNYVDHLGEILFRLLPAGSITGAPKHKTIEIIEQAEEYERGFYTGITGYFDGRKLDSAVMIRFIEEQNGQIFFKSGGGITCKSDLENEYNEMKQKVYVPIY</sequence>
<evidence type="ECO:0000313" key="2">
    <source>
        <dbReference type="EMBL" id="EXZ73243.1"/>
    </source>
</evidence>
<dbReference type="GO" id="GO:0046820">
    <property type="term" value="F:4-amino-4-deoxychorismate synthase activity"/>
    <property type="evidence" value="ECO:0007669"/>
    <property type="project" value="TreeGrafter"/>
</dbReference>
<dbReference type="RefSeq" id="WP_005815954.1">
    <property type="nucleotide sequence ID" value="NZ_JGDS01000051.1"/>
</dbReference>
<dbReference type="Pfam" id="PF00425">
    <property type="entry name" value="Chorismate_bind"/>
    <property type="match status" value="1"/>
</dbReference>
<dbReference type="Gene3D" id="3.60.120.10">
    <property type="entry name" value="Anthranilate synthase"/>
    <property type="match status" value="1"/>
</dbReference>
<dbReference type="EMBL" id="JGDS01000051">
    <property type="protein sequence ID" value="EXZ73243.1"/>
    <property type="molecule type" value="Genomic_DNA"/>
</dbReference>
<dbReference type="AlphaFoldDB" id="A0A016AW14"/>
<dbReference type="PANTHER" id="PTHR11236:SF50">
    <property type="entry name" value="AMINODEOXYCHORISMATE SYNTHASE COMPONENT 1"/>
    <property type="match status" value="1"/>
</dbReference>
<protein>
    <submittedName>
        <fullName evidence="2">Chorismate binding enzyme family protein</fullName>
    </submittedName>
</protein>
<dbReference type="InterPro" id="IPR019999">
    <property type="entry name" value="Anth_synth_I-like"/>
</dbReference>
<dbReference type="InterPro" id="IPR005801">
    <property type="entry name" value="ADC_synthase"/>
</dbReference>
<evidence type="ECO:0000313" key="3">
    <source>
        <dbReference type="Proteomes" id="UP000020938"/>
    </source>
</evidence>
<dbReference type="NCBIfam" id="NF005486">
    <property type="entry name" value="PRK07093.1"/>
    <property type="match status" value="1"/>
</dbReference>
<dbReference type="InterPro" id="IPR015890">
    <property type="entry name" value="Chorismate_C"/>
</dbReference>
<evidence type="ECO:0000259" key="1">
    <source>
        <dbReference type="Pfam" id="PF00425"/>
    </source>
</evidence>
<dbReference type="PATRIC" id="fig|1339314.3.peg.2565"/>
<gene>
    <name evidence="2" type="ORF">M123_2359</name>
</gene>
<dbReference type="GO" id="GO:0000162">
    <property type="term" value="P:L-tryptophan biosynthetic process"/>
    <property type="evidence" value="ECO:0007669"/>
    <property type="project" value="TreeGrafter"/>
</dbReference>
<proteinExistence type="predicted"/>